<dbReference type="InterPro" id="IPR027417">
    <property type="entry name" value="P-loop_NTPase"/>
</dbReference>
<dbReference type="PANTHER" id="PTHR30486:SF12">
    <property type="entry name" value="TYPE IV PILUS ATPASE PILU"/>
    <property type="match status" value="1"/>
</dbReference>
<dbReference type="AlphaFoldDB" id="A0A285NEJ0"/>
<dbReference type="PROSITE" id="PS00662">
    <property type="entry name" value="T2SP_E"/>
    <property type="match status" value="1"/>
</dbReference>
<dbReference type="RefSeq" id="WP_096999828.1">
    <property type="nucleotide sequence ID" value="NZ_OBEI01000002.1"/>
</dbReference>
<evidence type="ECO:0000313" key="4">
    <source>
        <dbReference type="Proteomes" id="UP000219036"/>
    </source>
</evidence>
<gene>
    <name evidence="3" type="ORF">SAMN06265182_0642</name>
</gene>
<accession>A0A285NEJ0</accession>
<dbReference type="Pfam" id="PF00437">
    <property type="entry name" value="T2SSE"/>
    <property type="match status" value="1"/>
</dbReference>
<dbReference type="InterPro" id="IPR001482">
    <property type="entry name" value="T2SS/T4SS_dom"/>
</dbReference>
<sequence length="373" mass="42027">MELNEILTDAVNMNATDIHLKIGRHPVFRINRKLTDIEKYGKIKEHDIVNFINAVIKSENKKAELIRKGEIDISYSIPGVSRFRVNVYRQRGTYAFAFRILKTKIPSFEQLNLPIKLADIALEKRGLVLVTGPTGSGKSTTLAAMIDHRNQKMEDVIITIEDPIEYLFHDKKCYIAQREIGLDSTTFATALRAALREDPDVIMVGEMRDIETVETALRAAETGHLVFSTLHTQDAKDTLNRIIDMFPLEAQNHIRIMLASTLRAVISQRLIPRKDQEGIVPAVEILINTGAVFDAIIDPEKFETITDLMEKGKSEYGMQTFDMAILELYNKGMISYEDALAYATNPADLDLKIKGVSSGEYDAGMYGLDNPQY</sequence>
<feature type="domain" description="Bacterial type II secretion system protein E" evidence="2">
    <location>
        <begin position="195"/>
        <end position="209"/>
    </location>
</feature>
<dbReference type="GO" id="GO:0016887">
    <property type="term" value="F:ATP hydrolysis activity"/>
    <property type="evidence" value="ECO:0007669"/>
    <property type="project" value="InterPro"/>
</dbReference>
<dbReference type="CDD" id="cd01131">
    <property type="entry name" value="PilT"/>
    <property type="match status" value="1"/>
</dbReference>
<comment type="similarity">
    <text evidence="1">Belongs to the GSP E family.</text>
</comment>
<dbReference type="InterPro" id="IPR006321">
    <property type="entry name" value="PilT/PilU"/>
</dbReference>
<evidence type="ECO:0000259" key="2">
    <source>
        <dbReference type="PROSITE" id="PS00662"/>
    </source>
</evidence>
<dbReference type="SUPFAM" id="SSF52540">
    <property type="entry name" value="P-loop containing nucleoside triphosphate hydrolases"/>
    <property type="match status" value="1"/>
</dbReference>
<evidence type="ECO:0000313" key="3">
    <source>
        <dbReference type="EMBL" id="SNZ06336.1"/>
    </source>
</evidence>
<dbReference type="EMBL" id="OBEI01000002">
    <property type="protein sequence ID" value="SNZ06336.1"/>
    <property type="molecule type" value="Genomic_DNA"/>
</dbReference>
<organism evidence="3 4">
    <name type="scientific">Persephonella hydrogeniphila</name>
    <dbReference type="NCBI Taxonomy" id="198703"/>
    <lineage>
        <taxon>Bacteria</taxon>
        <taxon>Pseudomonadati</taxon>
        <taxon>Aquificota</taxon>
        <taxon>Aquificia</taxon>
        <taxon>Aquificales</taxon>
        <taxon>Hydrogenothermaceae</taxon>
        <taxon>Persephonella</taxon>
    </lineage>
</organism>
<dbReference type="GO" id="GO:0005524">
    <property type="term" value="F:ATP binding"/>
    <property type="evidence" value="ECO:0007669"/>
    <property type="project" value="InterPro"/>
</dbReference>
<evidence type="ECO:0000256" key="1">
    <source>
        <dbReference type="ARBA" id="ARBA00006611"/>
    </source>
</evidence>
<dbReference type="Gene3D" id="3.30.450.90">
    <property type="match status" value="1"/>
</dbReference>
<name>A0A285NEJ0_9AQUI</name>
<dbReference type="PANTHER" id="PTHR30486">
    <property type="entry name" value="TWITCHING MOTILITY PROTEIN PILT"/>
    <property type="match status" value="1"/>
</dbReference>
<proteinExistence type="inferred from homology"/>
<dbReference type="InterPro" id="IPR050921">
    <property type="entry name" value="T4SS_GSP_E_ATPase"/>
</dbReference>
<dbReference type="NCBIfam" id="TIGR01420">
    <property type="entry name" value="pilT_fam"/>
    <property type="match status" value="1"/>
</dbReference>
<dbReference type="Proteomes" id="UP000219036">
    <property type="component" value="Unassembled WGS sequence"/>
</dbReference>
<reference evidence="4" key="1">
    <citation type="submission" date="2017-09" db="EMBL/GenBank/DDBJ databases">
        <authorList>
            <person name="Varghese N."/>
            <person name="Submissions S."/>
        </authorList>
    </citation>
    <scope>NUCLEOTIDE SEQUENCE [LARGE SCALE GENOMIC DNA]</scope>
    <source>
        <strain evidence="4">DSM 15103</strain>
    </source>
</reference>
<dbReference type="OrthoDB" id="9765501at2"/>
<protein>
    <submittedName>
        <fullName evidence="3">Twitching motility protein PilT</fullName>
    </submittedName>
</protein>
<dbReference type="Gene3D" id="3.40.50.300">
    <property type="entry name" value="P-loop containing nucleotide triphosphate hydrolases"/>
    <property type="match status" value="1"/>
</dbReference>
<keyword evidence="4" id="KW-1185">Reference proteome</keyword>